<reference evidence="8" key="1">
    <citation type="submission" date="2022-06" db="EMBL/GenBank/DDBJ databases">
        <title>Alkalimarinus sp. nov., isolated from gut of a Alitta virens.</title>
        <authorList>
            <person name="Yang A.I."/>
            <person name="Shin N.-R."/>
        </authorList>
    </citation>
    <scope>NUCLEOTIDE SEQUENCE</scope>
    <source>
        <strain evidence="8">A2M4</strain>
    </source>
</reference>
<accession>A0ABY6N7P8</accession>
<feature type="transmembrane region" description="Helical" evidence="6">
    <location>
        <begin position="72"/>
        <end position="92"/>
    </location>
</feature>
<evidence type="ECO:0000256" key="3">
    <source>
        <dbReference type="ARBA" id="ARBA00022692"/>
    </source>
</evidence>
<protein>
    <submittedName>
        <fullName evidence="8">DMT family transporter</fullName>
    </submittedName>
</protein>
<feature type="transmembrane region" description="Helical" evidence="6">
    <location>
        <begin position="191"/>
        <end position="208"/>
    </location>
</feature>
<evidence type="ECO:0000256" key="4">
    <source>
        <dbReference type="ARBA" id="ARBA00022989"/>
    </source>
</evidence>
<proteinExistence type="inferred from homology"/>
<organism evidence="8 9">
    <name type="scientific">Alkalimarinus alittae</name>
    <dbReference type="NCBI Taxonomy" id="2961619"/>
    <lineage>
        <taxon>Bacteria</taxon>
        <taxon>Pseudomonadati</taxon>
        <taxon>Pseudomonadota</taxon>
        <taxon>Gammaproteobacteria</taxon>
        <taxon>Alteromonadales</taxon>
        <taxon>Alteromonadaceae</taxon>
        <taxon>Alkalimarinus</taxon>
    </lineage>
</organism>
<evidence type="ECO:0000256" key="6">
    <source>
        <dbReference type="SAM" id="Phobius"/>
    </source>
</evidence>
<dbReference type="Proteomes" id="UP001163739">
    <property type="component" value="Chromosome"/>
</dbReference>
<feature type="transmembrane region" description="Helical" evidence="6">
    <location>
        <begin position="104"/>
        <end position="123"/>
    </location>
</feature>
<feature type="transmembrane region" description="Helical" evidence="6">
    <location>
        <begin position="12"/>
        <end position="37"/>
    </location>
</feature>
<dbReference type="InterPro" id="IPR050638">
    <property type="entry name" value="AA-Vitamin_Transporters"/>
</dbReference>
<dbReference type="PANTHER" id="PTHR32322:SF2">
    <property type="entry name" value="EAMA DOMAIN-CONTAINING PROTEIN"/>
    <property type="match status" value="1"/>
</dbReference>
<gene>
    <name evidence="8" type="ORF">NKI27_10350</name>
</gene>
<keyword evidence="4 6" id="KW-1133">Transmembrane helix</keyword>
<sequence length="218" mass="23863">MGFWGMFYAGSLLSPGLATVITNTQPLIASLLGWYFLSERPSKNSMIGIGLGFIGIFIISSGSITLNNPNMVQGILFVLIAAIGIAVSNILLKRIANKVDIYNAMGLQLCIGAIPLGALNLYQGNILSLQLTLDYILILSVLTLFGTALPFVLWFWLLRRAPLFKLNVFSFLTPVFGLLIGYIYFFELLSPIQWLGIFITGIAIFMVGRSNEAIEISS</sequence>
<feature type="domain" description="EamA" evidence="7">
    <location>
        <begin position="74"/>
        <end position="207"/>
    </location>
</feature>
<dbReference type="SUPFAM" id="SSF103481">
    <property type="entry name" value="Multidrug resistance efflux transporter EmrE"/>
    <property type="match status" value="2"/>
</dbReference>
<comment type="similarity">
    <text evidence="2">Belongs to the EamA transporter family.</text>
</comment>
<feature type="transmembrane region" description="Helical" evidence="6">
    <location>
        <begin position="49"/>
        <end position="66"/>
    </location>
</feature>
<keyword evidence="3 6" id="KW-0812">Transmembrane</keyword>
<feature type="transmembrane region" description="Helical" evidence="6">
    <location>
        <begin position="164"/>
        <end position="185"/>
    </location>
</feature>
<dbReference type="EMBL" id="CP100390">
    <property type="protein sequence ID" value="UZE98027.1"/>
    <property type="molecule type" value="Genomic_DNA"/>
</dbReference>
<feature type="domain" description="EamA" evidence="7">
    <location>
        <begin position="2"/>
        <end position="60"/>
    </location>
</feature>
<keyword evidence="9" id="KW-1185">Reference proteome</keyword>
<dbReference type="PANTHER" id="PTHR32322">
    <property type="entry name" value="INNER MEMBRANE TRANSPORTER"/>
    <property type="match status" value="1"/>
</dbReference>
<evidence type="ECO:0000256" key="1">
    <source>
        <dbReference type="ARBA" id="ARBA00004141"/>
    </source>
</evidence>
<evidence type="ECO:0000256" key="2">
    <source>
        <dbReference type="ARBA" id="ARBA00007362"/>
    </source>
</evidence>
<name>A0ABY6N7P8_9ALTE</name>
<dbReference type="InterPro" id="IPR037185">
    <property type="entry name" value="EmrE-like"/>
</dbReference>
<dbReference type="Pfam" id="PF00892">
    <property type="entry name" value="EamA"/>
    <property type="match status" value="2"/>
</dbReference>
<evidence type="ECO:0000259" key="7">
    <source>
        <dbReference type="Pfam" id="PF00892"/>
    </source>
</evidence>
<evidence type="ECO:0000256" key="5">
    <source>
        <dbReference type="ARBA" id="ARBA00023136"/>
    </source>
</evidence>
<comment type="subcellular location">
    <subcellularLocation>
        <location evidence="1">Membrane</location>
        <topology evidence="1">Multi-pass membrane protein</topology>
    </subcellularLocation>
</comment>
<keyword evidence="5 6" id="KW-0472">Membrane</keyword>
<dbReference type="InterPro" id="IPR000620">
    <property type="entry name" value="EamA_dom"/>
</dbReference>
<feature type="transmembrane region" description="Helical" evidence="6">
    <location>
        <begin position="135"/>
        <end position="157"/>
    </location>
</feature>
<evidence type="ECO:0000313" key="9">
    <source>
        <dbReference type="Proteomes" id="UP001163739"/>
    </source>
</evidence>
<evidence type="ECO:0000313" key="8">
    <source>
        <dbReference type="EMBL" id="UZE98027.1"/>
    </source>
</evidence>
<dbReference type="Gene3D" id="1.10.3730.20">
    <property type="match status" value="1"/>
</dbReference>